<evidence type="ECO:0000313" key="2">
    <source>
        <dbReference type="Proteomes" id="UP000288216"/>
    </source>
</evidence>
<sequence length="84" mass="9538">ISAWKNINFEAIQTPNGEMELIIQLLLVSKSILQSTSDRVGEVAGEEGEVIFRFKFVQPRQHSHCSAASRKRAILRRLETSTRL</sequence>
<name>A0A401PVP6_SCYTO</name>
<organism evidence="1 2">
    <name type="scientific">Scyliorhinus torazame</name>
    <name type="common">Cloudy catshark</name>
    <name type="synonym">Catulus torazame</name>
    <dbReference type="NCBI Taxonomy" id="75743"/>
    <lineage>
        <taxon>Eukaryota</taxon>
        <taxon>Metazoa</taxon>
        <taxon>Chordata</taxon>
        <taxon>Craniata</taxon>
        <taxon>Vertebrata</taxon>
        <taxon>Chondrichthyes</taxon>
        <taxon>Elasmobranchii</taxon>
        <taxon>Galeomorphii</taxon>
        <taxon>Galeoidea</taxon>
        <taxon>Carcharhiniformes</taxon>
        <taxon>Scyliorhinidae</taxon>
        <taxon>Scyliorhinus</taxon>
    </lineage>
</organism>
<dbReference type="EMBL" id="BFAA01012840">
    <property type="protein sequence ID" value="GCB77207.1"/>
    <property type="molecule type" value="Genomic_DNA"/>
</dbReference>
<accession>A0A401PVP6</accession>
<evidence type="ECO:0000313" key="1">
    <source>
        <dbReference type="EMBL" id="GCB77207.1"/>
    </source>
</evidence>
<proteinExistence type="predicted"/>
<protein>
    <submittedName>
        <fullName evidence="1">Uncharacterized protein</fullName>
    </submittedName>
</protein>
<dbReference type="AlphaFoldDB" id="A0A401PVP6"/>
<comment type="caution">
    <text evidence="1">The sequence shown here is derived from an EMBL/GenBank/DDBJ whole genome shotgun (WGS) entry which is preliminary data.</text>
</comment>
<reference evidence="1 2" key="1">
    <citation type="journal article" date="2018" name="Nat. Ecol. Evol.">
        <title>Shark genomes provide insights into elasmobranch evolution and the origin of vertebrates.</title>
        <authorList>
            <person name="Hara Y"/>
            <person name="Yamaguchi K"/>
            <person name="Onimaru K"/>
            <person name="Kadota M"/>
            <person name="Koyanagi M"/>
            <person name="Keeley SD"/>
            <person name="Tatsumi K"/>
            <person name="Tanaka K"/>
            <person name="Motone F"/>
            <person name="Kageyama Y"/>
            <person name="Nozu R"/>
            <person name="Adachi N"/>
            <person name="Nishimura O"/>
            <person name="Nakagawa R"/>
            <person name="Tanegashima C"/>
            <person name="Kiyatake I"/>
            <person name="Matsumoto R"/>
            <person name="Murakumo K"/>
            <person name="Nishida K"/>
            <person name="Terakita A"/>
            <person name="Kuratani S"/>
            <person name="Sato K"/>
            <person name="Hyodo S Kuraku.S."/>
        </authorList>
    </citation>
    <scope>NUCLEOTIDE SEQUENCE [LARGE SCALE GENOMIC DNA]</scope>
</reference>
<feature type="non-terminal residue" evidence="1">
    <location>
        <position position="1"/>
    </location>
</feature>
<keyword evidence="2" id="KW-1185">Reference proteome</keyword>
<gene>
    <name evidence="1" type="ORF">scyTo_0018442</name>
</gene>
<dbReference type="Proteomes" id="UP000288216">
    <property type="component" value="Unassembled WGS sequence"/>
</dbReference>